<dbReference type="PANTHER" id="PTHR14388:SF17">
    <property type="entry name" value="SH2 DOMAIN-CONTAINING PROTEIN"/>
    <property type="match status" value="1"/>
</dbReference>
<dbReference type="CTD" id="36385632"/>
<dbReference type="Gene3D" id="3.30.505.10">
    <property type="entry name" value="SH2 domain"/>
    <property type="match status" value="1"/>
</dbReference>
<sequence>MMGVLQDILDKMYVEPELLAGLNDIDKQRLFKQMREEQVRRYNENELLYEKLIREGVIKKDPSSKRVQWKNREDGDVYTYIFGEDEPERKLHEDEDYKNHDINIHEKELMFDKLLKFNNNESENLNEEQLKKQLGEMEISPEFVKEYNPQNQFSVQKASQLLFGIPNVNGKVAAAKLAFENNNRQSQSMFYDNPYNGQINNSTNNDKTKSSLSNNKTIIPVTEILTTPNVSLEDNSIGVKDLLNQFENLPYQNGHSSSSKSLNNMSSSTPQNMSQSFPVSNGQIPIVSTNSIVANAKAKLYIHEPELKNRQNVILEKLKEERQRLRNESISDNEKQIKEYDDDIDNIKQTEKKIKEIAAKAREAHRKQELRTSSPLLNIVNGFDKNITFKEAIKKIPRPPKPENRNAIIKWFKEKEIPVGAGIDPSTKYPSIWFHGIISRDTAEKLLSKTMCGSFLVRVSERIWGYTVSYSFGDGTYKHFLIERINQGYQFLGTNQIVHYSLNDLVKHHFTSPVTFNGNEIFKYPIGQNSKIPDYFELFDGIKYYK</sequence>
<dbReference type="InterPro" id="IPR036860">
    <property type="entry name" value="SH2_dom_sf"/>
</dbReference>
<feature type="compositionally biased region" description="Low complexity" evidence="3">
    <location>
        <begin position="256"/>
        <end position="268"/>
    </location>
</feature>
<keyword evidence="2" id="KW-0175">Coiled coil</keyword>
<dbReference type="GO" id="GO:0005737">
    <property type="term" value="C:cytoplasm"/>
    <property type="evidence" value="ECO:0007669"/>
    <property type="project" value="TreeGrafter"/>
</dbReference>
<dbReference type="OrthoDB" id="10003345at2759"/>
<dbReference type="InterPro" id="IPR000980">
    <property type="entry name" value="SH2"/>
</dbReference>
<organism evidence="5">
    <name type="scientific">Strongyloides ratti</name>
    <name type="common">Parasitic roundworm</name>
    <dbReference type="NCBI Taxonomy" id="34506"/>
    <lineage>
        <taxon>Eukaryota</taxon>
        <taxon>Metazoa</taxon>
        <taxon>Ecdysozoa</taxon>
        <taxon>Nematoda</taxon>
        <taxon>Chromadorea</taxon>
        <taxon>Rhabditida</taxon>
        <taxon>Tylenchina</taxon>
        <taxon>Panagrolaimomorpha</taxon>
        <taxon>Strongyloidoidea</taxon>
        <taxon>Strongyloididae</taxon>
        <taxon>Strongyloides</taxon>
    </lineage>
</organism>
<dbReference type="WBParaSite" id="SRAE_X000255100.1">
    <property type="protein sequence ID" value="SRAE_X000255100.1"/>
    <property type="gene ID" value="WBGene00268138"/>
</dbReference>
<evidence type="ECO:0000313" key="6">
    <source>
        <dbReference type="Proteomes" id="UP000035682"/>
    </source>
</evidence>
<dbReference type="PRINTS" id="PR00401">
    <property type="entry name" value="SH2DOMAIN"/>
</dbReference>
<dbReference type="Proteomes" id="UP000035682">
    <property type="component" value="Unplaced"/>
</dbReference>
<dbReference type="PROSITE" id="PS50001">
    <property type="entry name" value="SH2"/>
    <property type="match status" value="1"/>
</dbReference>
<evidence type="ECO:0000259" key="4">
    <source>
        <dbReference type="PROSITE" id="PS50001"/>
    </source>
</evidence>
<dbReference type="WormBase" id="SRAE_X000255100">
    <property type="protein sequence ID" value="SRP01895"/>
    <property type="gene ID" value="WBGene00268138"/>
</dbReference>
<dbReference type="GeneID" id="36385632"/>
<dbReference type="RefSeq" id="XP_024499977.1">
    <property type="nucleotide sequence ID" value="XM_024645723.1"/>
</dbReference>
<feature type="domain" description="SH2" evidence="4">
    <location>
        <begin position="433"/>
        <end position="526"/>
    </location>
</feature>
<keyword evidence="6" id="KW-1185">Reference proteome</keyword>
<dbReference type="OMA" id="WKERETK"/>
<evidence type="ECO:0000256" key="2">
    <source>
        <dbReference type="SAM" id="Coils"/>
    </source>
</evidence>
<dbReference type="Pfam" id="PF00017">
    <property type="entry name" value="SH2"/>
    <property type="match status" value="1"/>
</dbReference>
<evidence type="ECO:0000256" key="3">
    <source>
        <dbReference type="SAM" id="MobiDB-lite"/>
    </source>
</evidence>
<keyword evidence="1" id="KW-0727">SH2 domain</keyword>
<accession>A0A090MRD5</accession>
<dbReference type="PANTHER" id="PTHR14388">
    <property type="entry name" value="T CELL-SPECIFIC ADAPTER PROTEIN TSAD"/>
    <property type="match status" value="1"/>
</dbReference>
<dbReference type="AlphaFoldDB" id="A0A090MRD5"/>
<feature type="coiled-coil region" evidence="2">
    <location>
        <begin position="308"/>
        <end position="367"/>
    </location>
</feature>
<proteinExistence type="predicted"/>
<reference evidence="6" key="2">
    <citation type="submission" date="2014-09" db="EMBL/GenBank/DDBJ databases">
        <authorList>
            <person name="Martin A.A."/>
        </authorList>
    </citation>
    <scope>NUCLEOTIDE SEQUENCE</scope>
    <source>
        <strain evidence="6">ED321</strain>
    </source>
</reference>
<protein>
    <submittedName>
        <fullName evidence="5 7">SH2 domain-containing protein</fullName>
    </submittedName>
</protein>
<evidence type="ECO:0000313" key="7">
    <source>
        <dbReference type="WBParaSite" id="SRAE_X000255100.1"/>
    </source>
</evidence>
<evidence type="ECO:0000313" key="5">
    <source>
        <dbReference type="EMBL" id="CEF60768.1"/>
    </source>
</evidence>
<feature type="region of interest" description="Disordered" evidence="3">
    <location>
        <begin position="253"/>
        <end position="275"/>
    </location>
</feature>
<evidence type="ECO:0000313" key="8">
    <source>
        <dbReference type="WormBase" id="SRAE_X000255100"/>
    </source>
</evidence>
<dbReference type="SUPFAM" id="SSF55550">
    <property type="entry name" value="SH2 domain"/>
    <property type="match status" value="1"/>
</dbReference>
<dbReference type="SMART" id="SM00252">
    <property type="entry name" value="SH2"/>
    <property type="match status" value="1"/>
</dbReference>
<dbReference type="EMBL" id="LN609401">
    <property type="protein sequence ID" value="CEF60768.1"/>
    <property type="molecule type" value="Genomic_DNA"/>
</dbReference>
<reference evidence="5" key="1">
    <citation type="submission" date="2014-09" db="EMBL/GenBank/DDBJ databases">
        <authorList>
            <person name="Aslett A.Martin."/>
        </authorList>
    </citation>
    <scope>NUCLEOTIDE SEQUENCE</scope>
    <source>
        <strain evidence="5">ED321 Heterogonic</strain>
    </source>
</reference>
<gene>
    <name evidence="5 7 8" type="ORF">SRAE_X000255100</name>
</gene>
<name>A0A090MRD5_STRRB</name>
<evidence type="ECO:0000256" key="1">
    <source>
        <dbReference type="PROSITE-ProRule" id="PRU00191"/>
    </source>
</evidence>
<reference evidence="7" key="3">
    <citation type="submission" date="2020-12" db="UniProtKB">
        <authorList>
            <consortium name="WormBaseParasite"/>
        </authorList>
    </citation>
    <scope>IDENTIFICATION</scope>
</reference>